<evidence type="ECO:0000256" key="11">
    <source>
        <dbReference type="ARBA" id="ARBA00023125"/>
    </source>
</evidence>
<dbReference type="GO" id="GO:0046872">
    <property type="term" value="F:metal ion binding"/>
    <property type="evidence" value="ECO:0007669"/>
    <property type="project" value="UniProtKB-KW"/>
</dbReference>
<dbReference type="InterPro" id="IPR006293">
    <property type="entry name" value="DNA_helicase_ATP-dep_RecQ_bac"/>
</dbReference>
<dbReference type="InterPro" id="IPR004589">
    <property type="entry name" value="DNA_helicase_ATP-dep_RecQ"/>
</dbReference>
<dbReference type="InterPro" id="IPR011545">
    <property type="entry name" value="DEAD/DEAH_box_helicase_dom"/>
</dbReference>
<evidence type="ECO:0000256" key="16">
    <source>
        <dbReference type="NCBIfam" id="TIGR01389"/>
    </source>
</evidence>
<proteinExistence type="inferred from homology"/>
<dbReference type="GO" id="GO:0009378">
    <property type="term" value="F:four-way junction helicase activity"/>
    <property type="evidence" value="ECO:0007669"/>
    <property type="project" value="TreeGrafter"/>
</dbReference>
<evidence type="ECO:0000259" key="18">
    <source>
        <dbReference type="PROSITE" id="PS51192"/>
    </source>
</evidence>
<keyword evidence="13" id="KW-0234">DNA repair</keyword>
<dbReference type="NCBIfam" id="TIGR01389">
    <property type="entry name" value="recQ"/>
    <property type="match status" value="1"/>
</dbReference>
<dbReference type="GO" id="GO:0043590">
    <property type="term" value="C:bacterial nucleoid"/>
    <property type="evidence" value="ECO:0007669"/>
    <property type="project" value="TreeGrafter"/>
</dbReference>
<dbReference type="InterPro" id="IPR027417">
    <property type="entry name" value="P-loop_NTPase"/>
</dbReference>
<dbReference type="EC" id="5.6.2.4" evidence="16"/>
<keyword evidence="4" id="KW-0479">Metal-binding</keyword>
<dbReference type="NCBIfam" id="TIGR00614">
    <property type="entry name" value="recQ_fam"/>
    <property type="match status" value="1"/>
</dbReference>
<evidence type="ECO:0000256" key="7">
    <source>
        <dbReference type="ARBA" id="ARBA00022801"/>
    </source>
</evidence>
<dbReference type="InterPro" id="IPR002121">
    <property type="entry name" value="HRDC_dom"/>
</dbReference>
<keyword evidence="10" id="KW-0067">ATP-binding</keyword>
<dbReference type="InterPro" id="IPR001650">
    <property type="entry name" value="Helicase_C-like"/>
</dbReference>
<dbReference type="GO" id="GO:0009432">
    <property type="term" value="P:SOS response"/>
    <property type="evidence" value="ECO:0007669"/>
    <property type="project" value="UniProtKB-UniRule"/>
</dbReference>
<keyword evidence="12" id="KW-0233">DNA recombination</keyword>
<dbReference type="CDD" id="cd17920">
    <property type="entry name" value="DEXHc_RecQ"/>
    <property type="match status" value="1"/>
</dbReference>
<dbReference type="InterPro" id="IPR036388">
    <property type="entry name" value="WH-like_DNA-bd_sf"/>
</dbReference>
<keyword evidence="5" id="KW-0547">Nucleotide-binding</keyword>
<evidence type="ECO:0000256" key="4">
    <source>
        <dbReference type="ARBA" id="ARBA00022723"/>
    </source>
</evidence>
<evidence type="ECO:0000313" key="20">
    <source>
        <dbReference type="EMBL" id="GAL31619.1"/>
    </source>
</evidence>
<evidence type="ECO:0000256" key="8">
    <source>
        <dbReference type="ARBA" id="ARBA00022806"/>
    </source>
</evidence>
<reference evidence="20 21" key="2">
    <citation type="submission" date="2014-09" db="EMBL/GenBank/DDBJ databases">
        <authorList>
            <consortium name="NBRP consortium"/>
            <person name="Sawabe T."/>
            <person name="Meirelles P."/>
            <person name="Nakanishi M."/>
            <person name="Sayaka M."/>
            <person name="Hattori M."/>
            <person name="Ohkuma M."/>
        </authorList>
    </citation>
    <scope>NUCLEOTIDE SEQUENCE [LARGE SCALE GENOMIC DNA]</scope>
    <source>
        <strain evidence="20 21">JCM 19240</strain>
    </source>
</reference>
<dbReference type="Gene3D" id="1.10.150.80">
    <property type="entry name" value="HRDC domain"/>
    <property type="match status" value="1"/>
</dbReference>
<dbReference type="InterPro" id="IPR032284">
    <property type="entry name" value="RecQ_Zn-bd"/>
</dbReference>
<dbReference type="FunFam" id="1.10.10.10:FF:000175">
    <property type="entry name" value="ATP-dependent DNA helicase RecQ"/>
    <property type="match status" value="1"/>
</dbReference>
<dbReference type="InterPro" id="IPR018982">
    <property type="entry name" value="RQC_domain"/>
</dbReference>
<comment type="catalytic activity">
    <reaction evidence="15">
        <text>Couples ATP hydrolysis with the unwinding of duplex DNA by translocating in the 3'-5' direction.</text>
        <dbReference type="EC" id="5.6.2.4"/>
    </reaction>
</comment>
<evidence type="ECO:0000256" key="12">
    <source>
        <dbReference type="ARBA" id="ARBA00023172"/>
    </source>
</evidence>
<dbReference type="Pfam" id="PF00570">
    <property type="entry name" value="HRDC"/>
    <property type="match status" value="1"/>
</dbReference>
<comment type="caution">
    <text evidence="20">The sequence shown here is derived from an EMBL/GenBank/DDBJ whole genome shotgun (WGS) entry which is preliminary data.</text>
</comment>
<dbReference type="InterPro" id="IPR044876">
    <property type="entry name" value="HRDC_dom_sf"/>
</dbReference>
<evidence type="ECO:0000256" key="15">
    <source>
        <dbReference type="ARBA" id="ARBA00034617"/>
    </source>
</evidence>
<dbReference type="PROSITE" id="PS51192">
    <property type="entry name" value="HELICASE_ATP_BIND_1"/>
    <property type="match status" value="1"/>
</dbReference>
<dbReference type="SUPFAM" id="SSF47819">
    <property type="entry name" value="HRDC-like"/>
    <property type="match status" value="1"/>
</dbReference>
<dbReference type="Pfam" id="PF16124">
    <property type="entry name" value="RecQ_Zn_bind"/>
    <property type="match status" value="1"/>
</dbReference>
<feature type="domain" description="Helicase ATP-binding" evidence="18">
    <location>
        <begin position="34"/>
        <end position="202"/>
    </location>
</feature>
<dbReference type="GO" id="GO:0005524">
    <property type="term" value="F:ATP binding"/>
    <property type="evidence" value="ECO:0007669"/>
    <property type="project" value="UniProtKB-KW"/>
</dbReference>
<keyword evidence="11" id="KW-0238">DNA-binding</keyword>
<evidence type="ECO:0000256" key="14">
    <source>
        <dbReference type="ARBA" id="ARBA00023235"/>
    </source>
</evidence>
<dbReference type="InterPro" id="IPR029491">
    <property type="entry name" value="Helicase_HTH"/>
</dbReference>
<dbReference type="GO" id="GO:0016787">
    <property type="term" value="F:hydrolase activity"/>
    <property type="evidence" value="ECO:0007669"/>
    <property type="project" value="UniProtKB-KW"/>
</dbReference>
<dbReference type="Pfam" id="PF00271">
    <property type="entry name" value="Helicase_C"/>
    <property type="match status" value="1"/>
</dbReference>
<evidence type="ECO:0000256" key="9">
    <source>
        <dbReference type="ARBA" id="ARBA00022833"/>
    </source>
</evidence>
<evidence type="ECO:0000313" key="21">
    <source>
        <dbReference type="Proteomes" id="UP000029224"/>
    </source>
</evidence>
<dbReference type="GO" id="GO:0003677">
    <property type="term" value="F:DNA binding"/>
    <property type="evidence" value="ECO:0007669"/>
    <property type="project" value="UniProtKB-KW"/>
</dbReference>
<dbReference type="GO" id="GO:0043138">
    <property type="term" value="F:3'-5' DNA helicase activity"/>
    <property type="evidence" value="ECO:0007669"/>
    <property type="project" value="UniProtKB-EC"/>
</dbReference>
<protein>
    <recommendedName>
        <fullName evidence="16">DNA helicase RecQ</fullName>
        <ecNumber evidence="16">5.6.2.4</ecNumber>
    </recommendedName>
</protein>
<dbReference type="GO" id="GO:0006260">
    <property type="term" value="P:DNA replication"/>
    <property type="evidence" value="ECO:0007669"/>
    <property type="project" value="InterPro"/>
</dbReference>
<dbReference type="GO" id="GO:0006310">
    <property type="term" value="P:DNA recombination"/>
    <property type="evidence" value="ECO:0007669"/>
    <property type="project" value="UniProtKB-UniRule"/>
</dbReference>
<evidence type="ECO:0000259" key="19">
    <source>
        <dbReference type="PROSITE" id="PS51194"/>
    </source>
</evidence>
<evidence type="ECO:0000259" key="17">
    <source>
        <dbReference type="PROSITE" id="PS50967"/>
    </source>
</evidence>
<keyword evidence="9" id="KW-0862">Zinc</keyword>
<comment type="cofactor">
    <cofactor evidence="2">
        <name>Zn(2+)</name>
        <dbReference type="ChEBI" id="CHEBI:29105"/>
    </cofactor>
</comment>
<dbReference type="CDD" id="cd18794">
    <property type="entry name" value="SF2_C_RecQ"/>
    <property type="match status" value="1"/>
</dbReference>
<dbReference type="Pfam" id="PF09382">
    <property type="entry name" value="RQC"/>
    <property type="match status" value="1"/>
</dbReference>
<dbReference type="SUPFAM" id="SSF52540">
    <property type="entry name" value="P-loop containing nucleoside triphosphate hydrolases"/>
    <property type="match status" value="2"/>
</dbReference>
<dbReference type="FunFam" id="3.40.50.300:FF:000296">
    <property type="entry name" value="ATP-dependent DNA helicase RecQ"/>
    <property type="match status" value="1"/>
</dbReference>
<organism evidence="20 21">
    <name type="scientific">Vibrio maritimus</name>
    <dbReference type="NCBI Taxonomy" id="990268"/>
    <lineage>
        <taxon>Bacteria</taxon>
        <taxon>Pseudomonadati</taxon>
        <taxon>Pseudomonadota</taxon>
        <taxon>Gammaproteobacteria</taxon>
        <taxon>Vibrionales</taxon>
        <taxon>Vibrionaceae</taxon>
        <taxon>Vibrio</taxon>
    </lineage>
</organism>
<name>A0A090SYS2_9VIBR</name>
<dbReference type="Pfam" id="PF00270">
    <property type="entry name" value="DEAD"/>
    <property type="match status" value="1"/>
</dbReference>
<dbReference type="SMART" id="SM00487">
    <property type="entry name" value="DEXDc"/>
    <property type="match status" value="1"/>
</dbReference>
<evidence type="ECO:0000256" key="2">
    <source>
        <dbReference type="ARBA" id="ARBA00001947"/>
    </source>
</evidence>
<dbReference type="GO" id="GO:0005737">
    <property type="term" value="C:cytoplasm"/>
    <property type="evidence" value="ECO:0007669"/>
    <property type="project" value="TreeGrafter"/>
</dbReference>
<feature type="domain" description="Helicase C-terminal" evidence="19">
    <location>
        <begin position="226"/>
        <end position="371"/>
    </location>
</feature>
<comment type="similarity">
    <text evidence="3">Belongs to the helicase family. RecQ subfamily.</text>
</comment>
<dbReference type="PANTHER" id="PTHR13710:SF105">
    <property type="entry name" value="ATP-DEPENDENT DNA HELICASE Q1"/>
    <property type="match status" value="1"/>
</dbReference>
<evidence type="ECO:0000256" key="3">
    <source>
        <dbReference type="ARBA" id="ARBA00005446"/>
    </source>
</evidence>
<accession>A0A090SYS2</accession>
<sequence length="716" mass="79930">MMPNTPTANPITPNELLKSLFGYDNFRHQQADIIDSLMSGNDVLTLMPTGGGKSICYQIPAILRRGVGVVVSPLIALMQDQVDALHQVGVRAAYLNSTLSPYDQQVVEEQVLTGDIQILYVAPERLLMEKTLRLLEQSSLSLFAIDEAHCVSQWGHDFRPEYQQLSVLKQRFPSVPRIALTATADLKTREEIIAQLALEHADVYVHSFDRPNITYYVSDLGNTKQELWRFIDTHHQDDAGIVYCLSRKKVEETAQWLCDMGKTALPYHAGLSSEQRANHQRRFLSEDGIIVVATIAFGMGIDKPDVRFVAHLSLPKSIEAYYQETGRAGRDGMPANAWMSFGMQDMVLQRQMVQNSEGAEQYKRVSIQKLNRLLGYCDLATCRRQSLLAYFGETLSKPCGNCDNCLTPPETWDGLQATQKALSTVYRTGQRFGVSYLVNILLGKADSRITQNQHDTLSTFGIGGDLSAKEWQGVFRQLLAMNLLEVHGEHGSLQLTELCRPYLKGEQPIELRKLRVSKKAAKGAKKKNSGTLSTADMPQYEKLREVRAELAKQQSVPAYMICHDATLESLASVRPHTLDELSTISGFGEVKIEKYGDAFIAAIEPKSEAEKQLSDTELESLRLLNKGFAVEDIANERGLKATTIMSHLAQAIELNACELNSVVSLSKEEFKAITQQAIALDSLAQQTIKPLFEHFEQQYDYGTLKCVLAKMASQSQ</sequence>
<evidence type="ECO:0000256" key="13">
    <source>
        <dbReference type="ARBA" id="ARBA00023204"/>
    </source>
</evidence>
<keyword evidence="6" id="KW-0227">DNA damage</keyword>
<evidence type="ECO:0000256" key="1">
    <source>
        <dbReference type="ARBA" id="ARBA00001946"/>
    </source>
</evidence>
<keyword evidence="7" id="KW-0378">Hydrolase</keyword>
<keyword evidence="21" id="KW-1185">Reference proteome</keyword>
<dbReference type="Gene3D" id="1.10.10.10">
    <property type="entry name" value="Winged helix-like DNA-binding domain superfamily/Winged helix DNA-binding domain"/>
    <property type="match status" value="1"/>
</dbReference>
<dbReference type="GO" id="GO:0006281">
    <property type="term" value="P:DNA repair"/>
    <property type="evidence" value="ECO:0007669"/>
    <property type="project" value="UniProtKB-KW"/>
</dbReference>
<evidence type="ECO:0000256" key="6">
    <source>
        <dbReference type="ARBA" id="ARBA00022763"/>
    </source>
</evidence>
<feature type="domain" description="HRDC" evidence="17">
    <location>
        <begin position="533"/>
        <end position="613"/>
    </location>
</feature>
<dbReference type="InterPro" id="IPR010997">
    <property type="entry name" value="HRDC-like_sf"/>
</dbReference>
<keyword evidence="8 20" id="KW-0347">Helicase</keyword>
<dbReference type="InterPro" id="IPR014001">
    <property type="entry name" value="Helicase_ATP-bd"/>
</dbReference>
<gene>
    <name evidence="20" type="ORF">JCM19240_5050</name>
</gene>
<dbReference type="FunFam" id="3.40.50.300:FF:000156">
    <property type="entry name" value="ATP-dependent DNA helicase recQ"/>
    <property type="match status" value="1"/>
</dbReference>
<comment type="cofactor">
    <cofactor evidence="1">
        <name>Mg(2+)</name>
        <dbReference type="ChEBI" id="CHEBI:18420"/>
    </cofactor>
</comment>
<reference evidence="20 21" key="1">
    <citation type="submission" date="2014-09" db="EMBL/GenBank/DDBJ databases">
        <title>Vibrio maritimus JCM 19240. (C210) whole genome shotgun sequence.</title>
        <authorList>
            <person name="Sawabe T."/>
            <person name="Meirelles P."/>
            <person name="Nakanishi M."/>
            <person name="Sayaka M."/>
            <person name="Hattori M."/>
            <person name="Ohkuma M."/>
        </authorList>
    </citation>
    <scope>NUCLEOTIDE SEQUENCE [LARGE SCALE GENOMIC DNA]</scope>
    <source>
        <strain evidence="20 21">JCM 19240</strain>
    </source>
</reference>
<dbReference type="Gene3D" id="3.40.50.300">
    <property type="entry name" value="P-loop containing nucleotide triphosphate hydrolases"/>
    <property type="match status" value="2"/>
</dbReference>
<dbReference type="EMBL" id="BBMT01000001">
    <property type="protein sequence ID" value="GAL31619.1"/>
    <property type="molecule type" value="Genomic_DNA"/>
</dbReference>
<dbReference type="Pfam" id="PF14493">
    <property type="entry name" value="HTH_40"/>
    <property type="match status" value="1"/>
</dbReference>
<dbReference type="SMART" id="SM00341">
    <property type="entry name" value="HRDC"/>
    <property type="match status" value="1"/>
</dbReference>
<dbReference type="PROSITE" id="PS50967">
    <property type="entry name" value="HRDC"/>
    <property type="match status" value="1"/>
</dbReference>
<dbReference type="SMART" id="SM00956">
    <property type="entry name" value="RQC"/>
    <property type="match status" value="1"/>
</dbReference>
<evidence type="ECO:0000256" key="5">
    <source>
        <dbReference type="ARBA" id="ARBA00022741"/>
    </source>
</evidence>
<dbReference type="AlphaFoldDB" id="A0A090SYS2"/>
<dbReference type="PANTHER" id="PTHR13710">
    <property type="entry name" value="DNA HELICASE RECQ FAMILY MEMBER"/>
    <property type="match status" value="1"/>
</dbReference>
<dbReference type="SMART" id="SM00490">
    <property type="entry name" value="HELICc"/>
    <property type="match status" value="1"/>
</dbReference>
<dbReference type="Proteomes" id="UP000029224">
    <property type="component" value="Unassembled WGS sequence"/>
</dbReference>
<dbReference type="PROSITE" id="PS51194">
    <property type="entry name" value="HELICASE_CTER"/>
    <property type="match status" value="1"/>
</dbReference>
<evidence type="ECO:0000256" key="10">
    <source>
        <dbReference type="ARBA" id="ARBA00022840"/>
    </source>
</evidence>
<keyword evidence="14" id="KW-0413">Isomerase</keyword>
<dbReference type="GO" id="GO:0030894">
    <property type="term" value="C:replisome"/>
    <property type="evidence" value="ECO:0007669"/>
    <property type="project" value="TreeGrafter"/>
</dbReference>